<keyword evidence="4" id="KW-1185">Reference proteome</keyword>
<dbReference type="NCBIfam" id="NF001266">
    <property type="entry name" value="PRK00228.1-1"/>
    <property type="match status" value="1"/>
</dbReference>
<evidence type="ECO:0000256" key="2">
    <source>
        <dbReference type="HAMAP-Rule" id="MF_00758"/>
    </source>
</evidence>
<dbReference type="Proteomes" id="UP000325755">
    <property type="component" value="Chromosome"/>
</dbReference>
<evidence type="ECO:0000313" key="4">
    <source>
        <dbReference type="Proteomes" id="UP000325755"/>
    </source>
</evidence>
<evidence type="ECO:0000256" key="1">
    <source>
        <dbReference type="ARBA" id="ARBA00009600"/>
    </source>
</evidence>
<gene>
    <name evidence="3" type="ORF">F6R98_06735</name>
</gene>
<reference evidence="3 4" key="1">
    <citation type="submission" date="2019-09" db="EMBL/GenBank/DDBJ databases">
        <title>Ecophysiology of the spiral-shaped methanotroph Methylospira mobilis as revealed by the complete genome sequence.</title>
        <authorList>
            <person name="Oshkin I.Y."/>
            <person name="Dedysh S.N."/>
            <person name="Miroshnikov K."/>
            <person name="Danilova O.V."/>
            <person name="Hakobyan A."/>
            <person name="Liesack W."/>
        </authorList>
    </citation>
    <scope>NUCLEOTIDE SEQUENCE [LARGE SCALE GENOMIC DNA]</scope>
    <source>
        <strain evidence="3 4">Shm1</strain>
    </source>
</reference>
<dbReference type="PANTHER" id="PTHR30327">
    <property type="entry name" value="UNCHARACTERIZED PROTEIN YQGE"/>
    <property type="match status" value="1"/>
</dbReference>
<dbReference type="RefSeq" id="WP_153248338.1">
    <property type="nucleotide sequence ID" value="NZ_CP044205.1"/>
</dbReference>
<dbReference type="InParanoid" id="A0A5Q0BFP3"/>
<dbReference type="EMBL" id="CP044205">
    <property type="protein sequence ID" value="QFY42359.1"/>
    <property type="molecule type" value="Genomic_DNA"/>
</dbReference>
<organism evidence="3 4">
    <name type="scientific">Candidatus Methylospira mobilis</name>
    <dbReference type="NCBI Taxonomy" id="1808979"/>
    <lineage>
        <taxon>Bacteria</taxon>
        <taxon>Pseudomonadati</taxon>
        <taxon>Pseudomonadota</taxon>
        <taxon>Gammaproteobacteria</taxon>
        <taxon>Methylococcales</taxon>
        <taxon>Methylococcaceae</taxon>
        <taxon>Candidatus Methylospira</taxon>
    </lineage>
</organism>
<dbReference type="HAMAP" id="MF_00758">
    <property type="entry name" value="UPF0301"/>
    <property type="match status" value="1"/>
</dbReference>
<dbReference type="FunCoup" id="A0A5Q0BFP3">
    <property type="interactions" value="281"/>
</dbReference>
<dbReference type="Pfam" id="PF02622">
    <property type="entry name" value="DUF179"/>
    <property type="match status" value="1"/>
</dbReference>
<protein>
    <recommendedName>
        <fullName evidence="2">UPF0301 protein F6R98_06735</fullName>
    </recommendedName>
</protein>
<sequence>MKIKQWDTLTNHFLIAMPGMDDPFFAKTVTYLCQHSLEGALGIVLNRPSELTLADVMEQMKIDLQQEDTGKTPIYLGGPIQPDRGFVLHETGQSWDSTLRVSSEISMTTSRDILEALGQGKGPAKVLIALGYAGWSQGQLEREIIENAWLNTPGDQSILFDYPPSQRWKAAAGLVGVDIRLLTTQAGHA</sequence>
<dbReference type="KEGG" id="mmob:F6R98_06735"/>
<dbReference type="PANTHER" id="PTHR30327:SF1">
    <property type="entry name" value="UPF0301 PROTEIN YQGE"/>
    <property type="match status" value="1"/>
</dbReference>
<dbReference type="GO" id="GO:0005829">
    <property type="term" value="C:cytosol"/>
    <property type="evidence" value="ECO:0007669"/>
    <property type="project" value="TreeGrafter"/>
</dbReference>
<name>A0A5Q0BFP3_9GAMM</name>
<dbReference type="OrthoDB" id="9807486at2"/>
<evidence type="ECO:0000313" key="3">
    <source>
        <dbReference type="EMBL" id="QFY42359.1"/>
    </source>
</evidence>
<dbReference type="InterPro" id="IPR003774">
    <property type="entry name" value="AlgH-like"/>
</dbReference>
<dbReference type="AlphaFoldDB" id="A0A5Q0BFP3"/>
<dbReference type="Gene3D" id="3.40.1740.10">
    <property type="entry name" value="VC0467-like"/>
    <property type="match status" value="1"/>
</dbReference>
<proteinExistence type="inferred from homology"/>
<accession>A0A5Q0BFP3</accession>
<comment type="similarity">
    <text evidence="1 2">Belongs to the UPF0301 (AlgH) family.</text>
</comment>
<dbReference type="SUPFAM" id="SSF143456">
    <property type="entry name" value="VC0467-like"/>
    <property type="match status" value="1"/>
</dbReference>